<evidence type="ECO:0000256" key="5">
    <source>
        <dbReference type="ARBA" id="ARBA00023163"/>
    </source>
</evidence>
<dbReference type="Pfam" id="PF04542">
    <property type="entry name" value="Sigma70_r2"/>
    <property type="match status" value="1"/>
</dbReference>
<dbReference type="GO" id="GO:0016987">
    <property type="term" value="F:sigma factor activity"/>
    <property type="evidence" value="ECO:0007669"/>
    <property type="project" value="UniProtKB-KW"/>
</dbReference>
<dbReference type="GO" id="GO:0003677">
    <property type="term" value="F:DNA binding"/>
    <property type="evidence" value="ECO:0007669"/>
    <property type="project" value="UniProtKB-KW"/>
</dbReference>
<dbReference type="InterPro" id="IPR000838">
    <property type="entry name" value="RNA_pol_sigma70_ECF_CS"/>
</dbReference>
<dbReference type="GO" id="GO:0006352">
    <property type="term" value="P:DNA-templated transcription initiation"/>
    <property type="evidence" value="ECO:0007669"/>
    <property type="project" value="InterPro"/>
</dbReference>
<evidence type="ECO:0000259" key="7">
    <source>
        <dbReference type="Pfam" id="PF04542"/>
    </source>
</evidence>
<dbReference type="SUPFAM" id="SSF88946">
    <property type="entry name" value="Sigma2 domain of RNA polymerase sigma factors"/>
    <property type="match status" value="1"/>
</dbReference>
<evidence type="ECO:0000256" key="6">
    <source>
        <dbReference type="RuleBase" id="RU000716"/>
    </source>
</evidence>
<dbReference type="InterPro" id="IPR013325">
    <property type="entry name" value="RNA_pol_sigma_r2"/>
</dbReference>
<dbReference type="PROSITE" id="PS01063">
    <property type="entry name" value="SIGMA70_ECF"/>
    <property type="match status" value="1"/>
</dbReference>
<proteinExistence type="inferred from homology"/>
<dbReference type="InterPro" id="IPR036388">
    <property type="entry name" value="WH-like_DNA-bd_sf"/>
</dbReference>
<organism evidence="9 10">
    <name type="scientific">Mesorhizobium sanjuanii</name>
    <dbReference type="NCBI Taxonomy" id="2037900"/>
    <lineage>
        <taxon>Bacteria</taxon>
        <taxon>Pseudomonadati</taxon>
        <taxon>Pseudomonadota</taxon>
        <taxon>Alphaproteobacteria</taxon>
        <taxon>Hyphomicrobiales</taxon>
        <taxon>Phyllobacteriaceae</taxon>
        <taxon>Mesorhizobium</taxon>
    </lineage>
</organism>
<dbReference type="Pfam" id="PF08281">
    <property type="entry name" value="Sigma70_r4_2"/>
    <property type="match status" value="1"/>
</dbReference>
<name>A0A2A6F965_9HYPH</name>
<dbReference type="InterPro" id="IPR013249">
    <property type="entry name" value="RNA_pol_sigma70_r4_t2"/>
</dbReference>
<dbReference type="SUPFAM" id="SSF88659">
    <property type="entry name" value="Sigma3 and sigma4 domains of RNA polymerase sigma factors"/>
    <property type="match status" value="1"/>
</dbReference>
<reference evidence="9 10" key="1">
    <citation type="submission" date="2017-09" db="EMBL/GenBank/DDBJ databases">
        <title>Mesorhizobum sanjuanii sp. nov. isolated from nodules of Lotus tenuis in saline-alkaline lowlands of Flooding Pampa.</title>
        <authorList>
            <person name="Sannazzaro A.I."/>
            <person name="Torres Tejerizo G.A."/>
            <person name="Fontana F."/>
            <person name="Cumpa Velazquez L.M."/>
            <person name="Hansen L."/>
            <person name="Pistorio M."/>
            <person name="Estrella M.J."/>
        </authorList>
    </citation>
    <scope>NUCLEOTIDE SEQUENCE [LARGE SCALE GENOMIC DNA]</scope>
    <source>
        <strain evidence="9 10">BSA136</strain>
    </source>
</reference>
<comment type="similarity">
    <text evidence="1 6">Belongs to the sigma-70 factor family. ECF subfamily.</text>
</comment>
<dbReference type="InterPro" id="IPR014284">
    <property type="entry name" value="RNA_pol_sigma-70_dom"/>
</dbReference>
<protein>
    <recommendedName>
        <fullName evidence="6">RNA polymerase sigma factor</fullName>
    </recommendedName>
</protein>
<dbReference type="NCBIfam" id="TIGR02937">
    <property type="entry name" value="sigma70-ECF"/>
    <property type="match status" value="1"/>
</dbReference>
<keyword evidence="2 6" id="KW-0805">Transcription regulation</keyword>
<evidence type="ECO:0000256" key="1">
    <source>
        <dbReference type="ARBA" id="ARBA00010641"/>
    </source>
</evidence>
<dbReference type="PANTHER" id="PTHR43133:SF25">
    <property type="entry name" value="RNA POLYMERASE SIGMA FACTOR RFAY-RELATED"/>
    <property type="match status" value="1"/>
</dbReference>
<evidence type="ECO:0000256" key="4">
    <source>
        <dbReference type="ARBA" id="ARBA00023125"/>
    </source>
</evidence>
<feature type="domain" description="RNA polymerase sigma-70 region 2" evidence="7">
    <location>
        <begin position="8"/>
        <end position="70"/>
    </location>
</feature>
<dbReference type="Gene3D" id="1.10.10.10">
    <property type="entry name" value="Winged helix-like DNA-binding domain superfamily/Winged helix DNA-binding domain"/>
    <property type="match status" value="1"/>
</dbReference>
<dbReference type="Proteomes" id="UP000219182">
    <property type="component" value="Unassembled WGS sequence"/>
</dbReference>
<comment type="caution">
    <text evidence="9">The sequence shown here is derived from an EMBL/GenBank/DDBJ whole genome shotgun (WGS) entry which is preliminary data.</text>
</comment>
<dbReference type="EMBL" id="NWQG01000194">
    <property type="protein sequence ID" value="PDQ18312.1"/>
    <property type="molecule type" value="Genomic_DNA"/>
</dbReference>
<evidence type="ECO:0000259" key="8">
    <source>
        <dbReference type="Pfam" id="PF08281"/>
    </source>
</evidence>
<dbReference type="InterPro" id="IPR013324">
    <property type="entry name" value="RNA_pol_sigma_r3/r4-like"/>
</dbReference>
<feature type="domain" description="RNA polymerase sigma factor 70 region 4 type 2" evidence="8">
    <location>
        <begin position="101"/>
        <end position="152"/>
    </location>
</feature>
<gene>
    <name evidence="9" type="ORF">CN311_25450</name>
</gene>
<sequence>MKASFDVTPHLEDLWRYGRVLTHNDADADDLVQESLARALSLARSYDASRPLMPWLITIVRNTFLTSAVRAKAERRRIAAYAEQSDPLLLPSQEHSAELSNVRKALTELPTEQAEVLHLVGVLGFTYSDAATVLGVPQGTVMSRLSRARAALKNNMEKLRDCAPSQLKVVGGRDVAK</sequence>
<dbReference type="PANTHER" id="PTHR43133">
    <property type="entry name" value="RNA POLYMERASE ECF-TYPE SIGMA FACTO"/>
    <property type="match status" value="1"/>
</dbReference>
<evidence type="ECO:0000313" key="9">
    <source>
        <dbReference type="EMBL" id="PDQ18312.1"/>
    </source>
</evidence>
<dbReference type="Gene3D" id="1.10.1740.10">
    <property type="match status" value="1"/>
</dbReference>
<dbReference type="InterPro" id="IPR007627">
    <property type="entry name" value="RNA_pol_sigma70_r2"/>
</dbReference>
<keyword evidence="10" id="KW-1185">Reference proteome</keyword>
<keyword evidence="5 6" id="KW-0804">Transcription</keyword>
<accession>A0A2A6F965</accession>
<keyword evidence="3 6" id="KW-0731">Sigma factor</keyword>
<dbReference type="InterPro" id="IPR039425">
    <property type="entry name" value="RNA_pol_sigma-70-like"/>
</dbReference>
<evidence type="ECO:0000256" key="3">
    <source>
        <dbReference type="ARBA" id="ARBA00023082"/>
    </source>
</evidence>
<evidence type="ECO:0000256" key="2">
    <source>
        <dbReference type="ARBA" id="ARBA00023015"/>
    </source>
</evidence>
<dbReference type="CDD" id="cd06171">
    <property type="entry name" value="Sigma70_r4"/>
    <property type="match status" value="1"/>
</dbReference>
<evidence type="ECO:0000313" key="10">
    <source>
        <dbReference type="Proteomes" id="UP000219182"/>
    </source>
</evidence>
<dbReference type="AlphaFoldDB" id="A0A2A6F965"/>
<dbReference type="RefSeq" id="WP_097576421.1">
    <property type="nucleotide sequence ID" value="NZ_NWQG01000194.1"/>
</dbReference>
<keyword evidence="4 6" id="KW-0238">DNA-binding</keyword>